<gene>
    <name evidence="2" type="ORF">KSZ_77440</name>
</gene>
<dbReference type="InterPro" id="IPR036396">
    <property type="entry name" value="Cyt_P450_sf"/>
</dbReference>
<accession>A0ABQ3VVZ0</accession>
<dbReference type="EMBL" id="BNJJ01000044">
    <property type="protein sequence ID" value="GHO89738.1"/>
    <property type="molecule type" value="Genomic_DNA"/>
</dbReference>
<evidence type="ECO:0000313" key="2">
    <source>
        <dbReference type="EMBL" id="GHO89738.1"/>
    </source>
</evidence>
<dbReference type="PANTHER" id="PTHR46696:SF1">
    <property type="entry name" value="CYTOCHROME P450 YJIB-RELATED"/>
    <property type="match status" value="1"/>
</dbReference>
<name>A0ABQ3VVZ0_9CHLR</name>
<evidence type="ECO:0008006" key="4">
    <source>
        <dbReference type="Google" id="ProtNLM"/>
    </source>
</evidence>
<dbReference type="SUPFAM" id="SSF48264">
    <property type="entry name" value="Cytochrome P450"/>
    <property type="match status" value="1"/>
</dbReference>
<reference evidence="2 3" key="1">
    <citation type="journal article" date="2021" name="Int. J. Syst. Evol. Microbiol.">
        <title>Reticulibacter mediterranei gen. nov., sp. nov., within the new family Reticulibacteraceae fam. nov., and Ktedonospora formicarum gen. nov., sp. nov., Ktedonobacter robiniae sp. nov., Dictyobacter formicarum sp. nov. and Dictyobacter arantiisoli sp. nov., belonging to the class Ktedonobacteria.</title>
        <authorList>
            <person name="Yabe S."/>
            <person name="Zheng Y."/>
            <person name="Wang C.M."/>
            <person name="Sakai Y."/>
            <person name="Abe K."/>
            <person name="Yokota A."/>
            <person name="Donadio S."/>
            <person name="Cavaletti L."/>
            <person name="Monciardini P."/>
        </authorList>
    </citation>
    <scope>NUCLEOTIDE SEQUENCE [LARGE SCALE GENOMIC DNA]</scope>
    <source>
        <strain evidence="2 3">SOSP1-9</strain>
    </source>
</reference>
<comment type="caution">
    <text evidence="2">The sequence shown here is derived from an EMBL/GenBank/DDBJ whole genome shotgun (WGS) entry which is preliminary data.</text>
</comment>
<protein>
    <recommendedName>
        <fullName evidence="4">Cytochrome P450</fullName>
    </recommendedName>
</protein>
<sequence>MTLVRPDVTVEGKVGSMQLPSFFNDFTLPPLEWHQQMREWGATMRATQPVWFDEKNKNWRIFRYANHLRVQNDYVTFSSAPTPHEGGAEAANSIIAMDPPRHRQLRSLVTQAFSARTIAQLAPRIEEIARELLLAMGFTFAWVRRWLDWR</sequence>
<organism evidence="2 3">
    <name type="scientific">Dictyobacter formicarum</name>
    <dbReference type="NCBI Taxonomy" id="2778368"/>
    <lineage>
        <taxon>Bacteria</taxon>
        <taxon>Bacillati</taxon>
        <taxon>Chloroflexota</taxon>
        <taxon>Ktedonobacteria</taxon>
        <taxon>Ktedonobacterales</taxon>
        <taxon>Dictyobacteraceae</taxon>
        <taxon>Dictyobacter</taxon>
    </lineage>
</organism>
<dbReference type="Proteomes" id="UP000635565">
    <property type="component" value="Unassembled WGS sequence"/>
</dbReference>
<comment type="similarity">
    <text evidence="1">Belongs to the cytochrome P450 family.</text>
</comment>
<keyword evidence="3" id="KW-1185">Reference proteome</keyword>
<proteinExistence type="inferred from homology"/>
<dbReference type="Gene3D" id="1.10.630.10">
    <property type="entry name" value="Cytochrome P450"/>
    <property type="match status" value="1"/>
</dbReference>
<evidence type="ECO:0000256" key="1">
    <source>
        <dbReference type="ARBA" id="ARBA00010617"/>
    </source>
</evidence>
<dbReference type="PANTHER" id="PTHR46696">
    <property type="entry name" value="P450, PUTATIVE (EUROFUNG)-RELATED"/>
    <property type="match status" value="1"/>
</dbReference>
<evidence type="ECO:0000313" key="3">
    <source>
        <dbReference type="Proteomes" id="UP000635565"/>
    </source>
</evidence>